<dbReference type="AlphaFoldDB" id="A0A7W7ZWF2"/>
<dbReference type="Proteomes" id="UP000568380">
    <property type="component" value="Unassembled WGS sequence"/>
</dbReference>
<comment type="caution">
    <text evidence="1">The sequence shown here is derived from an EMBL/GenBank/DDBJ whole genome shotgun (WGS) entry which is preliminary data.</text>
</comment>
<accession>A0A7W7ZWF2</accession>
<gene>
    <name evidence="1" type="ORF">HNR40_000462</name>
</gene>
<proteinExistence type="predicted"/>
<keyword evidence="2" id="KW-1185">Reference proteome</keyword>
<evidence type="ECO:0000313" key="2">
    <source>
        <dbReference type="Proteomes" id="UP000568380"/>
    </source>
</evidence>
<name>A0A7W7ZWF2_9ACTN</name>
<protein>
    <submittedName>
        <fullName evidence="1">Uncharacterized protein</fullName>
    </submittedName>
</protein>
<dbReference type="RefSeq" id="WP_184957981.1">
    <property type="nucleotide sequence ID" value="NZ_JACHIN010000001.1"/>
</dbReference>
<reference evidence="1 2" key="1">
    <citation type="submission" date="2020-08" db="EMBL/GenBank/DDBJ databases">
        <title>Genomic Encyclopedia of Type Strains, Phase IV (KMG-IV): sequencing the most valuable type-strain genomes for metagenomic binning, comparative biology and taxonomic classification.</title>
        <authorList>
            <person name="Goeker M."/>
        </authorList>
    </citation>
    <scope>NUCLEOTIDE SEQUENCE [LARGE SCALE GENOMIC DNA]</scope>
    <source>
        <strain evidence="1 2">DSM 45385</strain>
    </source>
</reference>
<dbReference type="EMBL" id="JACHIN010000001">
    <property type="protein sequence ID" value="MBB5075016.1"/>
    <property type="molecule type" value="Genomic_DNA"/>
</dbReference>
<sequence length="60" mass="6166">MAVLTAAGFPVGTSTKKSFRNYVSNRSAQAFAPSRAMKVSAAMSGLLVNTSGIVAPMGRC</sequence>
<organism evidence="1 2">
    <name type="scientific">Nonomuraea endophytica</name>
    <dbReference type="NCBI Taxonomy" id="714136"/>
    <lineage>
        <taxon>Bacteria</taxon>
        <taxon>Bacillati</taxon>
        <taxon>Actinomycetota</taxon>
        <taxon>Actinomycetes</taxon>
        <taxon>Streptosporangiales</taxon>
        <taxon>Streptosporangiaceae</taxon>
        <taxon>Nonomuraea</taxon>
    </lineage>
</organism>
<evidence type="ECO:0000313" key="1">
    <source>
        <dbReference type="EMBL" id="MBB5075016.1"/>
    </source>
</evidence>